<dbReference type="Proteomes" id="UP000886501">
    <property type="component" value="Unassembled WGS sequence"/>
</dbReference>
<accession>A0ACB6ZL04</accession>
<sequence length="682" mass="73623">MHLFFPRTHTTYTHTMARKWQTLALVVLPLILNALAITRYIPEGQETLFGIQPSSTDTSLATSYTGSAAYDPRTLNPPIPPTDPPVNTQFAIRLANGDIPGLSIRHHGAFLGFSIEFSVSNHVLGRNGSALSVPFLNLLANLQRRSGRITVRVGGNSQETATMVPSLASGRTLEKDKNGLYNPTQTPPLVYTPEILYMMSNISSLVNVDWFLGIPFNDTTNWHLDIVQKGQQILGDRVLGFQVGNEPDLYLSHGRRNEGYGPISYKGEISSLLNTMRSQGLKTQNQLIAPSVNGKWTIGEVIDTGILVDFANEIGILSVEKYPSDNCAAAFKTGAQVRQPQDMLPTYLTHATGVRITQQYLNISRFAQEVGKPFMMFETNSASCGGFPGVSDAFAAALWGLDYGLMMAYSNFTGALFHVGGQNVYYSPFTPPPSNRTASRQWTVGPMYYAVLAMTEVLGRSNRSQVIDLGVNNGEQSTPGYAIYENGVPMRVALFNYLDDASGAHDLRVAISIDGGEVQQPVSAPSSVRVKYLLAEHVTTKSNFTWAGQTLGANFKSDGRLRGEESIVSVPCDTATNTCTVTVPAPGFALVFLNDKAYEDSAPSGNTVTFATTARTRTVNTATIDPKALETSNGHGGKDRADIQSTSKGSSPNGASRLKEGLTQVVMTGLGVGFGAALFTLL</sequence>
<gene>
    <name evidence="1" type="ORF">BDM02DRAFT_1450207</name>
</gene>
<organism evidence="1 2">
    <name type="scientific">Thelephora ganbajun</name>
    <name type="common">Ganba fungus</name>
    <dbReference type="NCBI Taxonomy" id="370292"/>
    <lineage>
        <taxon>Eukaryota</taxon>
        <taxon>Fungi</taxon>
        <taxon>Dikarya</taxon>
        <taxon>Basidiomycota</taxon>
        <taxon>Agaricomycotina</taxon>
        <taxon>Agaricomycetes</taxon>
        <taxon>Thelephorales</taxon>
        <taxon>Thelephoraceae</taxon>
        <taxon>Thelephora</taxon>
    </lineage>
</organism>
<comment type="caution">
    <text evidence="1">The sequence shown here is derived from an EMBL/GenBank/DDBJ whole genome shotgun (WGS) entry which is preliminary data.</text>
</comment>
<reference evidence="1" key="1">
    <citation type="submission" date="2019-10" db="EMBL/GenBank/DDBJ databases">
        <authorList>
            <consortium name="DOE Joint Genome Institute"/>
            <person name="Kuo A."/>
            <person name="Miyauchi S."/>
            <person name="Kiss E."/>
            <person name="Drula E."/>
            <person name="Kohler A."/>
            <person name="Sanchez-Garcia M."/>
            <person name="Andreopoulos B."/>
            <person name="Barry K.W."/>
            <person name="Bonito G."/>
            <person name="Buee M."/>
            <person name="Carver A."/>
            <person name="Chen C."/>
            <person name="Cichocki N."/>
            <person name="Clum A."/>
            <person name="Culley D."/>
            <person name="Crous P.W."/>
            <person name="Fauchery L."/>
            <person name="Girlanda M."/>
            <person name="Hayes R."/>
            <person name="Keri Z."/>
            <person name="Labutti K."/>
            <person name="Lipzen A."/>
            <person name="Lombard V."/>
            <person name="Magnuson J."/>
            <person name="Maillard F."/>
            <person name="Morin E."/>
            <person name="Murat C."/>
            <person name="Nolan M."/>
            <person name="Ohm R."/>
            <person name="Pangilinan J."/>
            <person name="Pereira M."/>
            <person name="Perotto S."/>
            <person name="Peter M."/>
            <person name="Riley R."/>
            <person name="Sitrit Y."/>
            <person name="Stielow B."/>
            <person name="Szollosi G."/>
            <person name="Zifcakova L."/>
            <person name="Stursova M."/>
            <person name="Spatafora J.W."/>
            <person name="Tedersoo L."/>
            <person name="Vaario L.-M."/>
            <person name="Yamada A."/>
            <person name="Yan M."/>
            <person name="Wang P."/>
            <person name="Xu J."/>
            <person name="Bruns T."/>
            <person name="Baldrian P."/>
            <person name="Vilgalys R."/>
            <person name="Henrissat B."/>
            <person name="Grigoriev I.V."/>
            <person name="Hibbett D."/>
            <person name="Nagy L.G."/>
            <person name="Martin F.M."/>
        </authorList>
    </citation>
    <scope>NUCLEOTIDE SEQUENCE</scope>
    <source>
        <strain evidence="1">P2</strain>
    </source>
</reference>
<evidence type="ECO:0000313" key="1">
    <source>
        <dbReference type="EMBL" id="KAF9650297.1"/>
    </source>
</evidence>
<reference evidence="1" key="2">
    <citation type="journal article" date="2020" name="Nat. Commun.">
        <title>Large-scale genome sequencing of mycorrhizal fungi provides insights into the early evolution of symbiotic traits.</title>
        <authorList>
            <person name="Miyauchi S."/>
            <person name="Kiss E."/>
            <person name="Kuo A."/>
            <person name="Drula E."/>
            <person name="Kohler A."/>
            <person name="Sanchez-Garcia M."/>
            <person name="Morin E."/>
            <person name="Andreopoulos B."/>
            <person name="Barry K.W."/>
            <person name="Bonito G."/>
            <person name="Buee M."/>
            <person name="Carver A."/>
            <person name="Chen C."/>
            <person name="Cichocki N."/>
            <person name="Clum A."/>
            <person name="Culley D."/>
            <person name="Crous P.W."/>
            <person name="Fauchery L."/>
            <person name="Girlanda M."/>
            <person name="Hayes R.D."/>
            <person name="Keri Z."/>
            <person name="LaButti K."/>
            <person name="Lipzen A."/>
            <person name="Lombard V."/>
            <person name="Magnuson J."/>
            <person name="Maillard F."/>
            <person name="Murat C."/>
            <person name="Nolan M."/>
            <person name="Ohm R.A."/>
            <person name="Pangilinan J."/>
            <person name="Pereira M.F."/>
            <person name="Perotto S."/>
            <person name="Peter M."/>
            <person name="Pfister S."/>
            <person name="Riley R."/>
            <person name="Sitrit Y."/>
            <person name="Stielow J.B."/>
            <person name="Szollosi G."/>
            <person name="Zifcakova L."/>
            <person name="Stursova M."/>
            <person name="Spatafora J.W."/>
            <person name="Tedersoo L."/>
            <person name="Vaario L.M."/>
            <person name="Yamada A."/>
            <person name="Yan M."/>
            <person name="Wang P."/>
            <person name="Xu J."/>
            <person name="Bruns T."/>
            <person name="Baldrian P."/>
            <person name="Vilgalys R."/>
            <person name="Dunand C."/>
            <person name="Henrissat B."/>
            <person name="Grigoriev I.V."/>
            <person name="Hibbett D."/>
            <person name="Nagy L.G."/>
            <person name="Martin F.M."/>
        </authorList>
    </citation>
    <scope>NUCLEOTIDE SEQUENCE</scope>
    <source>
        <strain evidence="1">P2</strain>
    </source>
</reference>
<proteinExistence type="predicted"/>
<keyword evidence="2" id="KW-1185">Reference proteome</keyword>
<name>A0ACB6ZL04_THEGA</name>
<protein>
    <submittedName>
        <fullName evidence="1">Uncharacterized protein</fullName>
    </submittedName>
</protein>
<evidence type="ECO:0000313" key="2">
    <source>
        <dbReference type="Proteomes" id="UP000886501"/>
    </source>
</evidence>
<dbReference type="EMBL" id="MU117986">
    <property type="protein sequence ID" value="KAF9650297.1"/>
    <property type="molecule type" value="Genomic_DNA"/>
</dbReference>